<dbReference type="PANTHER" id="PTHR43156:SF2">
    <property type="entry name" value="STAGE II SPORULATION PROTEIN E"/>
    <property type="match status" value="1"/>
</dbReference>
<feature type="transmembrane region" description="Helical" evidence="2">
    <location>
        <begin position="123"/>
        <end position="140"/>
    </location>
</feature>
<evidence type="ECO:0000313" key="5">
    <source>
        <dbReference type="Proteomes" id="UP000288547"/>
    </source>
</evidence>
<dbReference type="InterPro" id="IPR036457">
    <property type="entry name" value="PPM-type-like_dom_sf"/>
</dbReference>
<dbReference type="SMART" id="SM00331">
    <property type="entry name" value="PP2C_SIG"/>
    <property type="match status" value="1"/>
</dbReference>
<organism evidence="4 5">
    <name type="scientific">Labedella phragmitis</name>
    <dbReference type="NCBI Taxonomy" id="2498849"/>
    <lineage>
        <taxon>Bacteria</taxon>
        <taxon>Bacillati</taxon>
        <taxon>Actinomycetota</taxon>
        <taxon>Actinomycetes</taxon>
        <taxon>Micrococcales</taxon>
        <taxon>Microbacteriaceae</taxon>
        <taxon>Labedella</taxon>
    </lineage>
</organism>
<name>A0A444PZA1_9MICO</name>
<dbReference type="RefSeq" id="WP_128493976.1">
    <property type="nucleotide sequence ID" value="NZ_RZNB01000001.1"/>
</dbReference>
<comment type="caution">
    <text evidence="4">The sequence shown here is derived from an EMBL/GenBank/DDBJ whole genome shotgun (WGS) entry which is preliminary data.</text>
</comment>
<sequence length="437" mass="46260">MSRSPLTGSLDRWFASPSALLRQTPITVIFVVATIASIGMPTLVVTSVPGLVSGLLVIGVATALAALVSRRPQLSRYLSIIPALDFIAIGVLRFATGESRSIFVSLVVLPVVWFAVEAGRRYVVYAFLGVCVVLLLPFVLGGDEAILLREIIRSAFSAVSFGIAAAIINEVSKQARLRLETVREREREASSELSKAADVQQSLLPPPLDALSGWSIAGACVPSRAIGGDFFDWYRTDEGLAFTIGDVMGKGAGAGIIAATVRAVVRSARTEIDPTVALERASNMLATELGDAVVFATLFHARLRTDAAVLAYSDGGHGLGIIVRADGSWERLVSDGLPVGIALDGGWSTREVRLQTGDMVVVFSDGVLDLYDDALEAIEAIAALAADAPHPHALVDWVAGEARRQHLPDDVTIVAIRREQEIAGSVPSDHAHAAGTR</sequence>
<feature type="domain" description="PPM-type phosphatase" evidence="3">
    <location>
        <begin position="211"/>
        <end position="418"/>
    </location>
</feature>
<keyword evidence="2" id="KW-0812">Transmembrane</keyword>
<keyword evidence="2" id="KW-1133">Transmembrane helix</keyword>
<evidence type="ECO:0000259" key="3">
    <source>
        <dbReference type="SMART" id="SM00331"/>
    </source>
</evidence>
<protein>
    <submittedName>
        <fullName evidence="4">Regulator</fullName>
    </submittedName>
</protein>
<dbReference type="GO" id="GO:0016791">
    <property type="term" value="F:phosphatase activity"/>
    <property type="evidence" value="ECO:0007669"/>
    <property type="project" value="TreeGrafter"/>
</dbReference>
<evidence type="ECO:0000256" key="2">
    <source>
        <dbReference type="SAM" id="Phobius"/>
    </source>
</evidence>
<dbReference type="Gene3D" id="3.60.40.10">
    <property type="entry name" value="PPM-type phosphatase domain"/>
    <property type="match status" value="1"/>
</dbReference>
<reference evidence="4 5" key="1">
    <citation type="submission" date="2018-12" db="EMBL/GenBank/DDBJ databases">
        <authorList>
            <person name="Li F."/>
        </authorList>
    </citation>
    <scope>NUCLEOTIDE SEQUENCE [LARGE SCALE GENOMIC DNA]</scope>
    <source>
        <strain evidence="4 5">11W25H-1</strain>
    </source>
</reference>
<evidence type="ECO:0000313" key="4">
    <source>
        <dbReference type="EMBL" id="RWZ53133.1"/>
    </source>
</evidence>
<feature type="transmembrane region" description="Helical" evidence="2">
    <location>
        <begin position="50"/>
        <end position="68"/>
    </location>
</feature>
<dbReference type="EMBL" id="RZNB01000001">
    <property type="protein sequence ID" value="RWZ53133.1"/>
    <property type="molecule type" value="Genomic_DNA"/>
</dbReference>
<gene>
    <name evidence="4" type="ORF">ELQ90_04215</name>
</gene>
<evidence type="ECO:0000256" key="1">
    <source>
        <dbReference type="ARBA" id="ARBA00022801"/>
    </source>
</evidence>
<dbReference type="OrthoDB" id="3197131at2"/>
<dbReference type="PANTHER" id="PTHR43156">
    <property type="entry name" value="STAGE II SPORULATION PROTEIN E-RELATED"/>
    <property type="match status" value="1"/>
</dbReference>
<keyword evidence="5" id="KW-1185">Reference proteome</keyword>
<keyword evidence="2" id="KW-0472">Membrane</keyword>
<feature type="transmembrane region" description="Helical" evidence="2">
    <location>
        <begin position="77"/>
        <end position="95"/>
    </location>
</feature>
<accession>A0A444PZA1</accession>
<dbReference type="InterPro" id="IPR001932">
    <property type="entry name" value="PPM-type_phosphatase-like_dom"/>
</dbReference>
<dbReference type="InterPro" id="IPR052016">
    <property type="entry name" value="Bact_Sigma-Reg"/>
</dbReference>
<dbReference type="Proteomes" id="UP000288547">
    <property type="component" value="Unassembled WGS sequence"/>
</dbReference>
<keyword evidence="1" id="KW-0378">Hydrolase</keyword>
<proteinExistence type="predicted"/>
<feature type="transmembrane region" description="Helical" evidence="2">
    <location>
        <begin position="20"/>
        <end position="44"/>
    </location>
</feature>
<dbReference type="SUPFAM" id="SSF81606">
    <property type="entry name" value="PP2C-like"/>
    <property type="match status" value="1"/>
</dbReference>
<dbReference type="AlphaFoldDB" id="A0A444PZA1"/>
<dbReference type="Pfam" id="PF07228">
    <property type="entry name" value="SpoIIE"/>
    <property type="match status" value="1"/>
</dbReference>
<feature type="transmembrane region" description="Helical" evidence="2">
    <location>
        <begin position="101"/>
        <end position="116"/>
    </location>
</feature>